<evidence type="ECO:0000313" key="1">
    <source>
        <dbReference type="EMBL" id="KAJ9116774.1"/>
    </source>
</evidence>
<dbReference type="EMBL" id="JASBWV010000035">
    <property type="protein sequence ID" value="KAJ9116774.1"/>
    <property type="molecule type" value="Genomic_DNA"/>
</dbReference>
<proteinExistence type="predicted"/>
<keyword evidence="2" id="KW-1185">Reference proteome</keyword>
<sequence length="227" mass="23927">MVLAASAATTPTDSIQSSSVGEIISDNYGTNSNNNARMISSDSNTTTGDAGKSVRDNVAQRNVDVRGKEKDWGRRKRDIVAVIGTTGVGKSQYAVDLALAFASPLSSPDSSSPQGQEATSSAPTHPHSPSALPYSATILSSDSMQLYTGLPLITNKVTPEEMQGVPHWGLGVVDPASGEGTWEVKKWCEEAAGKVCGFRFSTWFLAVCVLELECGGMERKLPSTAKA</sequence>
<accession>A0ACC2X076</accession>
<name>A0ACC2X076_9TREE</name>
<protein>
    <submittedName>
        <fullName evidence="1">Uncharacterized protein</fullName>
    </submittedName>
</protein>
<evidence type="ECO:0000313" key="2">
    <source>
        <dbReference type="Proteomes" id="UP001234202"/>
    </source>
</evidence>
<organism evidence="1 2">
    <name type="scientific">Naganishia onofrii</name>
    <dbReference type="NCBI Taxonomy" id="1851511"/>
    <lineage>
        <taxon>Eukaryota</taxon>
        <taxon>Fungi</taxon>
        <taxon>Dikarya</taxon>
        <taxon>Basidiomycota</taxon>
        <taxon>Agaricomycotina</taxon>
        <taxon>Tremellomycetes</taxon>
        <taxon>Filobasidiales</taxon>
        <taxon>Filobasidiaceae</taxon>
        <taxon>Naganishia</taxon>
    </lineage>
</organism>
<comment type="caution">
    <text evidence="1">The sequence shown here is derived from an EMBL/GenBank/DDBJ whole genome shotgun (WGS) entry which is preliminary data.</text>
</comment>
<gene>
    <name evidence="1" type="ORF">QFC24_006665</name>
</gene>
<dbReference type="Proteomes" id="UP001234202">
    <property type="component" value="Unassembled WGS sequence"/>
</dbReference>
<reference evidence="1" key="1">
    <citation type="submission" date="2023-04" db="EMBL/GenBank/DDBJ databases">
        <title>Draft Genome sequencing of Naganishia species isolated from polar environments using Oxford Nanopore Technology.</title>
        <authorList>
            <person name="Leo P."/>
            <person name="Venkateswaran K."/>
        </authorList>
    </citation>
    <scope>NUCLEOTIDE SEQUENCE</scope>
    <source>
        <strain evidence="1">DBVPG 5303</strain>
    </source>
</reference>